<dbReference type="Ensembl" id="ENSLOCT00000017276.1">
    <property type="protein sequence ID" value="ENSLOCP00000017245.1"/>
    <property type="gene ID" value="ENSLOCG00000013991.1"/>
</dbReference>
<evidence type="ECO:0000313" key="5">
    <source>
        <dbReference type="Proteomes" id="UP000018468"/>
    </source>
</evidence>
<dbReference type="EMBL" id="AHAT01002207">
    <property type="status" value="NOT_ANNOTATED_CDS"/>
    <property type="molecule type" value="Genomic_DNA"/>
</dbReference>
<dbReference type="CDD" id="cd02440">
    <property type="entry name" value="AdoMet_MTases"/>
    <property type="match status" value="1"/>
</dbReference>
<reference evidence="5" key="1">
    <citation type="submission" date="2011-12" db="EMBL/GenBank/DDBJ databases">
        <title>The Draft Genome of Lepisosteus oculatus.</title>
        <authorList>
            <consortium name="The Broad Institute Genome Assembly &amp; Analysis Group"/>
            <consortium name="Computational R&amp;D Group"/>
            <consortium name="and Sequencing Platform"/>
            <person name="Di Palma F."/>
            <person name="Alfoldi J."/>
            <person name="Johnson J."/>
            <person name="Berlin A."/>
            <person name="Gnerre S."/>
            <person name="Jaffe D."/>
            <person name="MacCallum I."/>
            <person name="Young S."/>
            <person name="Walker B.J."/>
            <person name="Lander E.S."/>
            <person name="Lindblad-Toh K."/>
        </authorList>
    </citation>
    <scope>NUCLEOTIDE SEQUENCE [LARGE SCALE GENOMIC DNA]</scope>
</reference>
<dbReference type="GO" id="GO:0030488">
    <property type="term" value="P:tRNA methylation"/>
    <property type="evidence" value="ECO:0000318"/>
    <property type="project" value="GO_Central"/>
</dbReference>
<protein>
    <submittedName>
        <fullName evidence="4">tRNA methyltransferase 9B (putative)</fullName>
    </submittedName>
</protein>
<dbReference type="GO" id="GO:0106335">
    <property type="term" value="F:tRNA (5-carboxymethyluridine(34)-5-O)-methyltransferase activity"/>
    <property type="evidence" value="ECO:0000318"/>
    <property type="project" value="GO_Central"/>
</dbReference>
<dbReference type="GO" id="GO:0005737">
    <property type="term" value="C:cytoplasm"/>
    <property type="evidence" value="ECO:0000318"/>
    <property type="project" value="GO_Central"/>
</dbReference>
<dbReference type="InterPro" id="IPR013216">
    <property type="entry name" value="Methyltransf_11"/>
</dbReference>
<dbReference type="STRING" id="7918.ENSLOCP00000017245"/>
<dbReference type="GO" id="GO:0002098">
    <property type="term" value="P:tRNA wobble uridine modification"/>
    <property type="evidence" value="ECO:0000318"/>
    <property type="project" value="GO_Central"/>
</dbReference>
<dbReference type="GeneTree" id="ENSGT00940000160373"/>
<proteinExistence type="predicted"/>
<dbReference type="eggNOG" id="KOG1331">
    <property type="taxonomic scope" value="Eukaryota"/>
</dbReference>
<evidence type="ECO:0000256" key="2">
    <source>
        <dbReference type="ARBA" id="ARBA00022679"/>
    </source>
</evidence>
<dbReference type="PANTHER" id="PTHR13069:SF36">
    <property type="entry name" value="TRNA METHYLTRANSFERASE 9B-RELATED"/>
    <property type="match status" value="1"/>
</dbReference>
<dbReference type="EMBL" id="AHAT01002208">
    <property type="status" value="NOT_ANNOTATED_CDS"/>
    <property type="molecule type" value="Genomic_DNA"/>
</dbReference>
<dbReference type="GO" id="GO:0005634">
    <property type="term" value="C:nucleus"/>
    <property type="evidence" value="ECO:0000318"/>
    <property type="project" value="GO_Central"/>
</dbReference>
<organism evidence="4 5">
    <name type="scientific">Lepisosteus oculatus</name>
    <name type="common">Spotted gar</name>
    <dbReference type="NCBI Taxonomy" id="7918"/>
    <lineage>
        <taxon>Eukaryota</taxon>
        <taxon>Metazoa</taxon>
        <taxon>Chordata</taxon>
        <taxon>Craniata</taxon>
        <taxon>Vertebrata</taxon>
        <taxon>Euteleostomi</taxon>
        <taxon>Actinopterygii</taxon>
        <taxon>Neopterygii</taxon>
        <taxon>Holostei</taxon>
        <taxon>Semionotiformes</taxon>
        <taxon>Lepisosteidae</taxon>
        <taxon>Lepisosteus</taxon>
    </lineage>
</organism>
<name>W5N9D6_LEPOC</name>
<dbReference type="Proteomes" id="UP000018468">
    <property type="component" value="Linkage group LG4"/>
</dbReference>
<dbReference type="PANTHER" id="PTHR13069">
    <property type="entry name" value="ALKYLATED DNA REPAIR PROTEIN ALKB HOMOLOG 8"/>
    <property type="match status" value="1"/>
</dbReference>
<dbReference type="AlphaFoldDB" id="W5N9D6"/>
<reference evidence="4" key="2">
    <citation type="submission" date="2025-08" db="UniProtKB">
        <authorList>
            <consortium name="Ensembl"/>
        </authorList>
    </citation>
    <scope>IDENTIFICATION</scope>
</reference>
<dbReference type="InterPro" id="IPR051422">
    <property type="entry name" value="AlkB_tRNA_MeTrf/Diox"/>
</dbReference>
<dbReference type="Pfam" id="PF08241">
    <property type="entry name" value="Methyltransf_11"/>
    <property type="match status" value="1"/>
</dbReference>
<dbReference type="HOGENOM" id="CLU_029501_3_0_1"/>
<evidence type="ECO:0000256" key="1">
    <source>
        <dbReference type="ARBA" id="ARBA00022603"/>
    </source>
</evidence>
<dbReference type="InParanoid" id="W5N9D6"/>
<evidence type="ECO:0000313" key="4">
    <source>
        <dbReference type="Ensembl" id="ENSLOCP00000017245.1"/>
    </source>
</evidence>
<accession>W5N9D6</accession>
<keyword evidence="2" id="KW-0808">Transferase</keyword>
<dbReference type="EMBL" id="AHAT01002206">
    <property type="status" value="NOT_ANNOTATED_CDS"/>
    <property type="molecule type" value="Genomic_DNA"/>
</dbReference>
<dbReference type="InterPro" id="IPR029063">
    <property type="entry name" value="SAM-dependent_MTases_sf"/>
</dbReference>
<keyword evidence="1" id="KW-0489">Methyltransferase</keyword>
<evidence type="ECO:0000259" key="3">
    <source>
        <dbReference type="Pfam" id="PF08241"/>
    </source>
</evidence>
<dbReference type="FunFam" id="3.40.50.150:FF:000195">
    <property type="entry name" value="Methyltransferase domain containing protein"/>
    <property type="match status" value="1"/>
</dbReference>
<dbReference type="GO" id="GO:0008757">
    <property type="term" value="F:S-adenosylmethionine-dependent methyltransferase activity"/>
    <property type="evidence" value="ECO:0007669"/>
    <property type="project" value="InterPro"/>
</dbReference>
<dbReference type="GO" id="GO:0000049">
    <property type="term" value="F:tRNA binding"/>
    <property type="evidence" value="ECO:0000318"/>
    <property type="project" value="GO_Central"/>
</dbReference>
<dbReference type="SUPFAM" id="SSF53335">
    <property type="entry name" value="S-adenosyl-L-methionine-dependent methyltransferases"/>
    <property type="match status" value="1"/>
</dbReference>
<dbReference type="OMA" id="VESARNX"/>
<dbReference type="Bgee" id="ENSLOCG00000013991">
    <property type="expression patterns" value="Expressed in brain and 4 other cell types or tissues"/>
</dbReference>
<feature type="domain" description="Methyltransferase type 11" evidence="3">
    <location>
        <begin position="60"/>
        <end position="149"/>
    </location>
</feature>
<keyword evidence="5" id="KW-1185">Reference proteome</keyword>
<reference evidence="4" key="3">
    <citation type="submission" date="2025-09" db="UniProtKB">
        <authorList>
            <consortium name="Ensembl"/>
        </authorList>
    </citation>
    <scope>IDENTIFICATION</scope>
</reference>
<sequence>MSAQRFDLLRMDAEAVQLEKQHVHSVYEKTAPYLSDLQCRAWPRVRQFLLQQEPGSLVADIGCGTGRYLQVNSGVFSVGCDVCRPLVDRARKRGSEVLLCDNLRLPFRDGIFSAVISVGVIHHFSSSERRGCAVREMARTLAPGGLMLIYVWAQEQRRRRFDKQDVFVPWNQEYCCSIVVLKCCFVCIYCICRDDLCTLL</sequence>
<dbReference type="Gene3D" id="3.40.50.150">
    <property type="entry name" value="Vaccinia Virus protein VP39"/>
    <property type="match status" value="1"/>
</dbReference>